<evidence type="ECO:0000256" key="1">
    <source>
        <dbReference type="SAM" id="MobiDB-lite"/>
    </source>
</evidence>
<evidence type="ECO:0000313" key="3">
    <source>
        <dbReference type="EMBL" id="MEJ6009711.1"/>
    </source>
</evidence>
<feature type="signal peptide" evidence="2">
    <location>
        <begin position="1"/>
        <end position="21"/>
    </location>
</feature>
<evidence type="ECO:0008006" key="5">
    <source>
        <dbReference type="Google" id="ProtNLM"/>
    </source>
</evidence>
<keyword evidence="2" id="KW-0732">Signal</keyword>
<dbReference type="RefSeq" id="WP_339965927.1">
    <property type="nucleotide sequence ID" value="NZ_JBBHJY010000002.1"/>
</dbReference>
<feature type="chain" id="PRO_5046237933" description="Lipoprotein" evidence="2">
    <location>
        <begin position="22"/>
        <end position="233"/>
    </location>
</feature>
<name>A0ABU8S827_9SPHN</name>
<evidence type="ECO:0000256" key="2">
    <source>
        <dbReference type="SAM" id="SignalP"/>
    </source>
</evidence>
<sequence length="233" mass="24550">MQTRSLAIALLPVLLATCACGPSETKEEAALAASTNTPPGSPGDPAASTAPQPSAPPSGPPADHIGPEPSATPTVPDPAAVALTLHEWRLSKAAKLCGPLTFKQTGDQSARVRRADFSGGWGVAYDTPEIRSAYGVAGPGVLGTDSLGPARQRVRLARQWPHLRELDQFPHPSFAGYGVEGASAYPKDNPEGRGLNSVAYVRVHGQTCTYNVWSRLGRTHLEFLLENLVLIDT</sequence>
<proteinExistence type="predicted"/>
<dbReference type="EMBL" id="JBBHJY010000002">
    <property type="protein sequence ID" value="MEJ6009711.1"/>
    <property type="molecule type" value="Genomic_DNA"/>
</dbReference>
<dbReference type="Proteomes" id="UP001379235">
    <property type="component" value="Unassembled WGS sequence"/>
</dbReference>
<protein>
    <recommendedName>
        <fullName evidence="5">Lipoprotein</fullName>
    </recommendedName>
</protein>
<reference evidence="3 4" key="1">
    <citation type="submission" date="2024-03" db="EMBL/GenBank/DDBJ databases">
        <authorList>
            <person name="Jo J.-H."/>
        </authorList>
    </citation>
    <scope>NUCLEOTIDE SEQUENCE [LARGE SCALE GENOMIC DNA]</scope>
    <source>
        <strain evidence="3 4">AS3R-12</strain>
    </source>
</reference>
<gene>
    <name evidence="3" type="ORF">WG900_07250</name>
</gene>
<accession>A0ABU8S827</accession>
<organism evidence="3 4">
    <name type="scientific">Novosphingobium aquae</name>
    <dbReference type="NCBI Taxonomy" id="3133435"/>
    <lineage>
        <taxon>Bacteria</taxon>
        <taxon>Pseudomonadati</taxon>
        <taxon>Pseudomonadota</taxon>
        <taxon>Alphaproteobacteria</taxon>
        <taxon>Sphingomonadales</taxon>
        <taxon>Sphingomonadaceae</taxon>
        <taxon>Novosphingobium</taxon>
    </lineage>
</organism>
<comment type="caution">
    <text evidence="3">The sequence shown here is derived from an EMBL/GenBank/DDBJ whole genome shotgun (WGS) entry which is preliminary data.</text>
</comment>
<feature type="region of interest" description="Disordered" evidence="1">
    <location>
        <begin position="25"/>
        <end position="76"/>
    </location>
</feature>
<keyword evidence="4" id="KW-1185">Reference proteome</keyword>
<evidence type="ECO:0000313" key="4">
    <source>
        <dbReference type="Proteomes" id="UP001379235"/>
    </source>
</evidence>
<dbReference type="PROSITE" id="PS51257">
    <property type="entry name" value="PROKAR_LIPOPROTEIN"/>
    <property type="match status" value="1"/>
</dbReference>